<feature type="non-terminal residue" evidence="2">
    <location>
        <position position="1"/>
    </location>
</feature>
<feature type="compositionally biased region" description="Basic residues" evidence="1">
    <location>
        <begin position="383"/>
        <end position="394"/>
    </location>
</feature>
<feature type="compositionally biased region" description="Acidic residues" evidence="1">
    <location>
        <begin position="435"/>
        <end position="453"/>
    </location>
</feature>
<dbReference type="InParanoid" id="A0A0L0HQS9"/>
<feature type="region of interest" description="Disordered" evidence="1">
    <location>
        <begin position="379"/>
        <end position="412"/>
    </location>
</feature>
<keyword evidence="3" id="KW-1185">Reference proteome</keyword>
<reference evidence="2 3" key="1">
    <citation type="submission" date="2009-08" db="EMBL/GenBank/DDBJ databases">
        <title>The Genome Sequence of Spizellomyces punctatus strain DAOM BR117.</title>
        <authorList>
            <consortium name="The Broad Institute Genome Sequencing Platform"/>
            <person name="Russ C."/>
            <person name="Cuomo C."/>
            <person name="Shea T."/>
            <person name="Young S.K."/>
            <person name="Zeng Q."/>
            <person name="Koehrsen M."/>
            <person name="Haas B."/>
            <person name="Borodovsky M."/>
            <person name="Guigo R."/>
            <person name="Alvarado L."/>
            <person name="Berlin A."/>
            <person name="Bochicchio J."/>
            <person name="Borenstein D."/>
            <person name="Chapman S."/>
            <person name="Chen Z."/>
            <person name="Engels R."/>
            <person name="Freedman E."/>
            <person name="Gellesch M."/>
            <person name="Goldberg J."/>
            <person name="Griggs A."/>
            <person name="Gujja S."/>
            <person name="Heiman D."/>
            <person name="Hepburn T."/>
            <person name="Howarth C."/>
            <person name="Jen D."/>
            <person name="Larson L."/>
            <person name="Lewis B."/>
            <person name="Mehta T."/>
            <person name="Park D."/>
            <person name="Pearson M."/>
            <person name="Roberts A."/>
            <person name="Saif S."/>
            <person name="Shenoy N."/>
            <person name="Sisk P."/>
            <person name="Stolte C."/>
            <person name="Sykes S."/>
            <person name="Thomson T."/>
            <person name="Walk T."/>
            <person name="White J."/>
            <person name="Yandava C."/>
            <person name="Burger G."/>
            <person name="Gray M.W."/>
            <person name="Holland P.W.H."/>
            <person name="King N."/>
            <person name="Lang F.B.F."/>
            <person name="Roger A.J."/>
            <person name="Ruiz-Trillo I."/>
            <person name="Lander E."/>
            <person name="Nusbaum C."/>
        </authorList>
    </citation>
    <scope>NUCLEOTIDE SEQUENCE [LARGE SCALE GENOMIC DNA]</scope>
    <source>
        <strain evidence="2 3">DAOM BR117</strain>
    </source>
</reference>
<accession>A0A0L0HQS9</accession>
<gene>
    <name evidence="2" type="ORF">SPPG_02239</name>
</gene>
<feature type="region of interest" description="Disordered" evidence="1">
    <location>
        <begin position="430"/>
        <end position="458"/>
    </location>
</feature>
<evidence type="ECO:0000256" key="1">
    <source>
        <dbReference type="SAM" id="MobiDB-lite"/>
    </source>
</evidence>
<dbReference type="OrthoDB" id="10324787at2759"/>
<protein>
    <submittedName>
        <fullName evidence="2">Uncharacterized protein</fullName>
    </submittedName>
</protein>
<organism evidence="2 3">
    <name type="scientific">Spizellomyces punctatus (strain DAOM BR117)</name>
    <dbReference type="NCBI Taxonomy" id="645134"/>
    <lineage>
        <taxon>Eukaryota</taxon>
        <taxon>Fungi</taxon>
        <taxon>Fungi incertae sedis</taxon>
        <taxon>Chytridiomycota</taxon>
        <taxon>Chytridiomycota incertae sedis</taxon>
        <taxon>Chytridiomycetes</taxon>
        <taxon>Spizellomycetales</taxon>
        <taxon>Spizellomycetaceae</taxon>
        <taxon>Spizellomyces</taxon>
    </lineage>
</organism>
<dbReference type="Proteomes" id="UP000053201">
    <property type="component" value="Unassembled WGS sequence"/>
</dbReference>
<name>A0A0L0HQS9_SPIPD</name>
<feature type="region of interest" description="Disordered" evidence="1">
    <location>
        <begin position="310"/>
        <end position="339"/>
    </location>
</feature>
<feature type="compositionally biased region" description="Basic and acidic residues" evidence="1">
    <location>
        <begin position="314"/>
        <end position="327"/>
    </location>
</feature>
<dbReference type="EMBL" id="KQ257452">
    <property type="protein sequence ID" value="KND03179.1"/>
    <property type="molecule type" value="Genomic_DNA"/>
</dbReference>
<dbReference type="VEuPathDB" id="FungiDB:SPPG_02239"/>
<evidence type="ECO:0000313" key="3">
    <source>
        <dbReference type="Proteomes" id="UP000053201"/>
    </source>
</evidence>
<evidence type="ECO:0000313" key="2">
    <source>
        <dbReference type="EMBL" id="KND03179.1"/>
    </source>
</evidence>
<dbReference type="RefSeq" id="XP_016611218.1">
    <property type="nucleotide sequence ID" value="XM_016750530.1"/>
</dbReference>
<dbReference type="AlphaFoldDB" id="A0A0L0HQS9"/>
<sequence length="511" mass="56664">MVQPANAQRQTDMADKTAMRAPCVPSLDTFSFTCAAPSPVIVKQAPPGWTTPPFPLRMNSPATADRHSVHITTGAVSTHSNTSDRSMVPFLKTFDFTCPPPQPPHMHARTGASTPPFALRLEPNTAGHDQTGLLHRDLQRSSRSGFGHTRRVQKLTKRARRVGQQGPVTAEIPEISAGEMGARGVEDITDMFMRLQVATDRAALTSGRGPLLPNISNIPVGDQVDVLWLSNEDSYEYVSTPMSDFDALVDTMIPAEMEEMDQTLFNPILDSWLTSTGQTQEPQDMHVLYENDFLEIRACNDTGTASSCAEVTADDEKSGSEANDRGKLPSHRGFIRPLRDEGPFMGRPAIHEQHHPRHNRLYQTSASYTSCEDVHTCTIPPQKAHHRRRRKRSNRQTPTSHASPRIHDPSMNHVFHSIDDVTSLISKISVHSREDDDVDDDPGNQGDDEEDEYLEKGPRVRDQIASLKSPLVYPSGSLDVSIVRHGGYEMATEQGADLDLDAYIRWPDEQG</sequence>
<proteinExistence type="predicted"/>
<dbReference type="GeneID" id="27685837"/>